<dbReference type="PANTHER" id="PTHR32114:SF2">
    <property type="entry name" value="ABC TRANSPORTER ABCH.3"/>
    <property type="match status" value="1"/>
</dbReference>
<accession>A0A0E3EPG5</accession>
<sequence length="125" mass="14528">MEFYVNFTLDNEFNEVIKSRFRDDFTYSSFSEGEKQKIDLALLFTWREVARMKNSASTNLLILDEVFDSSLDDSSTGELLKILRGLGDTTNLFVISHKGEILVDKFMRTIKFEKVNDFSKLSYDP</sequence>
<dbReference type="EMBL" id="KJ019034">
    <property type="protein sequence ID" value="AIX16017.1"/>
    <property type="molecule type" value="Genomic_DNA"/>
</dbReference>
<keyword evidence="1" id="KW-0540">Nuclease</keyword>
<evidence type="ECO:0000313" key="2">
    <source>
        <dbReference type="Proteomes" id="UP000185371"/>
    </source>
</evidence>
<dbReference type="Gene3D" id="3.40.50.300">
    <property type="entry name" value="P-loop containing nucleotide triphosphate hydrolases"/>
    <property type="match status" value="1"/>
</dbReference>
<name>A0A0E3EPG5_9CAUD</name>
<gene>
    <name evidence="1" type="ORF">Syn7803C54_112</name>
</gene>
<keyword evidence="1" id="KW-0255">Endonuclease</keyword>
<organism evidence="1 2">
    <name type="scientific">Synechococcus phage ACG-2014d</name>
    <dbReference type="NCBI Taxonomy" id="1493509"/>
    <lineage>
        <taxon>Viruses</taxon>
        <taxon>Duplodnaviria</taxon>
        <taxon>Heunggongvirae</taxon>
        <taxon>Uroviricota</taxon>
        <taxon>Caudoviricetes</taxon>
        <taxon>Pantevenvirales</taxon>
        <taxon>Kyanoviridae</taxon>
        <taxon>Lowelvirus</taxon>
        <taxon>Lowelvirus tuscon4d</taxon>
    </lineage>
</organism>
<reference evidence="1 2" key="1">
    <citation type="submission" date="2013-12" db="EMBL/GenBank/DDBJ databases">
        <title>Ecological redundancy of diverse viral populations within a natural community.</title>
        <authorList>
            <person name="Gregory A.C."/>
            <person name="LaButti K."/>
            <person name="Copeland A."/>
            <person name="Woyke T."/>
            <person name="Sullivan M.B."/>
        </authorList>
    </citation>
    <scope>NUCLEOTIDE SEQUENCE [LARGE SCALE GENOMIC DNA]</scope>
    <source>
        <strain evidence="1">Syn7803C54</strain>
    </source>
</reference>
<evidence type="ECO:0000313" key="1">
    <source>
        <dbReference type="EMBL" id="AIX16017.1"/>
    </source>
</evidence>
<protein>
    <submittedName>
        <fullName evidence="1">Gpre46 combination endonuclease</fullName>
    </submittedName>
</protein>
<dbReference type="Proteomes" id="UP000185371">
    <property type="component" value="Segment"/>
</dbReference>
<dbReference type="GO" id="GO:0004519">
    <property type="term" value="F:endonuclease activity"/>
    <property type="evidence" value="ECO:0007669"/>
    <property type="project" value="UniProtKB-KW"/>
</dbReference>
<dbReference type="InterPro" id="IPR027417">
    <property type="entry name" value="P-loop_NTPase"/>
</dbReference>
<dbReference type="PANTHER" id="PTHR32114">
    <property type="entry name" value="ABC TRANSPORTER ABCH.3"/>
    <property type="match status" value="1"/>
</dbReference>
<proteinExistence type="predicted"/>
<dbReference type="SUPFAM" id="SSF52540">
    <property type="entry name" value="P-loop containing nucleoside triphosphate hydrolases"/>
    <property type="match status" value="1"/>
</dbReference>
<keyword evidence="1" id="KW-0378">Hydrolase</keyword>